<gene>
    <name evidence="2" type="ordered locus">XC_2908</name>
</gene>
<protein>
    <submittedName>
        <fullName evidence="2">Dehydrogenase</fullName>
    </submittedName>
</protein>
<organism evidence="2 3">
    <name type="scientific">Xanthomonas campestris pv. campestris (strain 8004)</name>
    <dbReference type="NCBI Taxonomy" id="314565"/>
    <lineage>
        <taxon>Bacteria</taxon>
        <taxon>Pseudomonadati</taxon>
        <taxon>Pseudomonadota</taxon>
        <taxon>Gammaproteobacteria</taxon>
        <taxon>Lysobacterales</taxon>
        <taxon>Lysobacteraceae</taxon>
        <taxon>Xanthomonas</taxon>
    </lineage>
</organism>
<feature type="domain" description="Amine oxidase" evidence="1">
    <location>
        <begin position="13"/>
        <end position="272"/>
    </location>
</feature>
<dbReference type="Gene3D" id="3.30.70.1990">
    <property type="match status" value="1"/>
</dbReference>
<accession>A0A0H2X9F1</accession>
<dbReference type="Gene3D" id="3.50.50.60">
    <property type="entry name" value="FAD/NAD(P)-binding domain"/>
    <property type="match status" value="1"/>
</dbReference>
<dbReference type="AlphaFoldDB" id="A0A0H2X9F1"/>
<evidence type="ECO:0000259" key="1">
    <source>
        <dbReference type="Pfam" id="PF01593"/>
    </source>
</evidence>
<dbReference type="FunFam" id="1.10.405.20:FF:000001">
    <property type="entry name" value="Amine oxidase"/>
    <property type="match status" value="1"/>
</dbReference>
<dbReference type="SUPFAM" id="SSF51905">
    <property type="entry name" value="FAD/NAD(P)-binding domain"/>
    <property type="match status" value="1"/>
</dbReference>
<evidence type="ECO:0000313" key="3">
    <source>
        <dbReference type="Proteomes" id="UP000000420"/>
    </source>
</evidence>
<dbReference type="HOGENOM" id="CLU_028123_1_0_6"/>
<dbReference type="Proteomes" id="UP000000420">
    <property type="component" value="Chromosome"/>
</dbReference>
<evidence type="ECO:0000313" key="2">
    <source>
        <dbReference type="EMBL" id="AAY49956.1"/>
    </source>
</evidence>
<reference evidence="2 3" key="1">
    <citation type="journal article" date="2005" name="Genome Res.">
        <title>Comparative and functional genomic analyses of the pathogenicity of phytopathogen Xanthomonas campestris pv. campestris.</title>
        <authorList>
            <person name="Qian W."/>
            <person name="Jia Y."/>
            <person name="Ren S.X."/>
            <person name="He Y.Q."/>
            <person name="Feng J.X."/>
            <person name="Lu L.F."/>
            <person name="Sun Q."/>
            <person name="Ying G."/>
            <person name="Tang D.J."/>
            <person name="Tang H."/>
            <person name="Wu W."/>
            <person name="Hao P."/>
            <person name="Wang L."/>
            <person name="Jiang B.L."/>
            <person name="Zeng S."/>
            <person name="Gu W.Y."/>
            <person name="Lu G."/>
            <person name="Rong L."/>
            <person name="Tian Y."/>
            <person name="Yao Z."/>
            <person name="Fu G."/>
            <person name="Chen B."/>
            <person name="Fang R."/>
            <person name="Qiang B."/>
            <person name="Chen Z."/>
            <person name="Zhao G.P."/>
            <person name="Tang J.L."/>
            <person name="He C."/>
        </authorList>
    </citation>
    <scope>NUCLEOTIDE SEQUENCE [LARGE SCALE GENOMIC DNA]</scope>
    <source>
        <strain evidence="2 3">8004</strain>
    </source>
</reference>
<dbReference type="Pfam" id="PF01593">
    <property type="entry name" value="Amino_oxidase"/>
    <property type="match status" value="1"/>
</dbReference>
<dbReference type="SMR" id="A0A0H2X9F1"/>
<name>A0A0H2X9F1_XANC8</name>
<dbReference type="Gene3D" id="1.10.405.20">
    <property type="match status" value="1"/>
</dbReference>
<dbReference type="EMBL" id="CP000050">
    <property type="protein sequence ID" value="AAY49956.1"/>
    <property type="molecule type" value="Genomic_DNA"/>
</dbReference>
<dbReference type="PANTHER" id="PTHR42923:SF17">
    <property type="entry name" value="AMINE OXIDASE DOMAIN-CONTAINING PROTEIN"/>
    <property type="match status" value="1"/>
</dbReference>
<dbReference type="PANTHER" id="PTHR42923">
    <property type="entry name" value="PROTOPORPHYRINOGEN OXIDASE"/>
    <property type="match status" value="1"/>
</dbReference>
<dbReference type="InterPro" id="IPR050464">
    <property type="entry name" value="Zeta_carotene_desat/Oxidored"/>
</dbReference>
<sequence>MSGGRIAVVGSGIAGLGAAWLLSRRYEVTLFEAADYLGGHTHTHDIQLEGQRYAVDSGFIVFNPQHYPLLTRLFAEIDVASQSTTMSFSVHDARSGLEYNAGSLGGLFCQRRNLLSPRFWGMLANLRRFYRQAPAVLTSDERFSTLGEYLHRHGYSDTFRDQHLVPMASALWSSPSQRILEFPMGQLIGFMANHHMLQISGRPQWQVVRGGSSSYVRALRRRWQVQERLSTPVHAVRRAGNGVVVTSLRGDEHFDEVVLACHADDALALLSDATPAEQQILGAITYQNNDTVLHTDASVLPRDRRAWAAWNAHVPADPQAPCTVSYWMNALQSINAPQPFIVSLNRDQDIAPEKVLRRMRYRHPVQNAAALDAQARKAQIQGQRHTWFAGAAWGFGFHEDGLRSGVDVAHALGVPW</sequence>
<dbReference type="InterPro" id="IPR002937">
    <property type="entry name" value="Amino_oxidase"/>
</dbReference>
<dbReference type="InterPro" id="IPR036188">
    <property type="entry name" value="FAD/NAD-bd_sf"/>
</dbReference>
<dbReference type="KEGG" id="xcb:XC_2908"/>
<dbReference type="GO" id="GO:0016491">
    <property type="term" value="F:oxidoreductase activity"/>
    <property type="evidence" value="ECO:0007669"/>
    <property type="project" value="InterPro"/>
</dbReference>
<proteinExistence type="predicted"/>
<dbReference type="RefSeq" id="WP_011036523.1">
    <property type="nucleotide sequence ID" value="NC_007086.1"/>
</dbReference>